<dbReference type="PANTHER" id="PTHR44943">
    <property type="entry name" value="CELLULOSE SYNTHASE OPERON PROTEIN C"/>
    <property type="match status" value="1"/>
</dbReference>
<dbReference type="Gene3D" id="1.25.40.10">
    <property type="entry name" value="Tetratricopeptide repeat domain"/>
    <property type="match status" value="2"/>
</dbReference>
<comment type="caution">
    <text evidence="4">The sequence shown here is derived from an EMBL/GenBank/DDBJ whole genome shotgun (WGS) entry which is preliminary data.</text>
</comment>
<organism evidence="4 5">
    <name type="scientific">Pelagicoccus albus</name>
    <dbReference type="NCBI Taxonomy" id="415222"/>
    <lineage>
        <taxon>Bacteria</taxon>
        <taxon>Pseudomonadati</taxon>
        <taxon>Verrucomicrobiota</taxon>
        <taxon>Opitutia</taxon>
        <taxon>Puniceicoccales</taxon>
        <taxon>Pelagicoccaceae</taxon>
        <taxon>Pelagicoccus</taxon>
    </lineage>
</organism>
<dbReference type="SUPFAM" id="SSF48452">
    <property type="entry name" value="TPR-like"/>
    <property type="match status" value="2"/>
</dbReference>
<keyword evidence="2 3" id="KW-0802">TPR repeat</keyword>
<reference evidence="4 5" key="1">
    <citation type="submission" date="2020-07" db="EMBL/GenBank/DDBJ databases">
        <authorList>
            <person name="Feng X."/>
        </authorList>
    </citation>
    <scope>NUCLEOTIDE SEQUENCE [LARGE SCALE GENOMIC DNA]</scope>
    <source>
        <strain evidence="4 5">JCM23202</strain>
    </source>
</reference>
<proteinExistence type="predicted"/>
<dbReference type="RefSeq" id="WP_185658462.1">
    <property type="nucleotide sequence ID" value="NZ_CAWPOO010000001.1"/>
</dbReference>
<feature type="repeat" description="TPR" evidence="3">
    <location>
        <begin position="134"/>
        <end position="167"/>
    </location>
</feature>
<dbReference type="Pfam" id="PF13432">
    <property type="entry name" value="TPR_16"/>
    <property type="match status" value="3"/>
</dbReference>
<dbReference type="InterPro" id="IPR051685">
    <property type="entry name" value="Ycf3/AcsC/BcsC/TPR_MFPF"/>
</dbReference>
<evidence type="ECO:0000256" key="1">
    <source>
        <dbReference type="ARBA" id="ARBA00022737"/>
    </source>
</evidence>
<dbReference type="InterPro" id="IPR011990">
    <property type="entry name" value="TPR-like_helical_dom_sf"/>
</dbReference>
<keyword evidence="1" id="KW-0677">Repeat</keyword>
<dbReference type="SMART" id="SM00028">
    <property type="entry name" value="TPR"/>
    <property type="match status" value="5"/>
</dbReference>
<evidence type="ECO:0000313" key="5">
    <source>
        <dbReference type="Proteomes" id="UP000526501"/>
    </source>
</evidence>
<dbReference type="InterPro" id="IPR019734">
    <property type="entry name" value="TPR_rpt"/>
</dbReference>
<evidence type="ECO:0000313" key="4">
    <source>
        <dbReference type="EMBL" id="MBC2604570.1"/>
    </source>
</evidence>
<protein>
    <submittedName>
        <fullName evidence="4">Tetratricopeptide repeat protein</fullName>
    </submittedName>
</protein>
<accession>A0A7X1B2R2</accession>
<dbReference type="PANTHER" id="PTHR44943:SF8">
    <property type="entry name" value="TPR REPEAT-CONTAINING PROTEIN MJ0263"/>
    <property type="match status" value="1"/>
</dbReference>
<evidence type="ECO:0000256" key="2">
    <source>
        <dbReference type="ARBA" id="ARBA00022803"/>
    </source>
</evidence>
<keyword evidence="5" id="KW-1185">Reference proteome</keyword>
<evidence type="ECO:0000256" key="3">
    <source>
        <dbReference type="PROSITE-ProRule" id="PRU00339"/>
    </source>
</evidence>
<dbReference type="EMBL" id="JACHVC010000001">
    <property type="protein sequence ID" value="MBC2604570.1"/>
    <property type="molecule type" value="Genomic_DNA"/>
</dbReference>
<sequence>MILYKHHTSKLLLQIAFTIALLSSHSRGQELFDLGYRLQSDSQFRESFLSSYGINAENEPPITELESVILQKVAEMFKVNTAYAQTMLESLVSENTKTSATFNYLLANLYFENEEYLLAETEYQKAIEKFPSFQRAWKNLGVLLMRGDDIEKSMQAFSKSVSLGDTSAGTLGRLAYCHFLLGNFLSSEAAYTQAILHDPENPQWLEGKVQVFMESGRFEEAALMLDELIRRYPTSKIYWLAQSNAFLALSQNEQAARNIELIRGMGAAGTDELNQLGRLYASLGLGSLTYRTFSELVEKEPNSATLSIVEAAIALQEKGDNTTAKELVSLLEPDEENIPEQIAQSYFRLKASLAKDSGDLDSAIEFWTEALNRDPLNGEYLLRLASLQIEKGNKAQAYLFAERAQLDEGSRFTALLLQSKLLVEDRRFDDAQVTLGKALQIRSSESLQNLYTRVVEASAQLR</sequence>
<dbReference type="PROSITE" id="PS50005">
    <property type="entry name" value="TPR"/>
    <property type="match status" value="1"/>
</dbReference>
<name>A0A7X1B2R2_9BACT</name>
<dbReference type="Proteomes" id="UP000526501">
    <property type="component" value="Unassembled WGS sequence"/>
</dbReference>
<gene>
    <name evidence="4" type="ORF">H5P27_00715</name>
</gene>
<dbReference type="AlphaFoldDB" id="A0A7X1B2R2"/>